<dbReference type="InterPro" id="IPR013763">
    <property type="entry name" value="Cyclin-like_dom"/>
</dbReference>
<dbReference type="PANTHER" id="PTHR10177">
    <property type="entry name" value="CYCLINS"/>
    <property type="match status" value="1"/>
</dbReference>
<organism evidence="3 4">
    <name type="scientific">Stentor coeruleus</name>
    <dbReference type="NCBI Taxonomy" id="5963"/>
    <lineage>
        <taxon>Eukaryota</taxon>
        <taxon>Sar</taxon>
        <taxon>Alveolata</taxon>
        <taxon>Ciliophora</taxon>
        <taxon>Postciliodesmatophora</taxon>
        <taxon>Heterotrichea</taxon>
        <taxon>Heterotrichida</taxon>
        <taxon>Stentoridae</taxon>
        <taxon>Stentor</taxon>
    </lineage>
</organism>
<dbReference type="EMBL" id="MPUH01000326">
    <property type="protein sequence ID" value="OMJ82810.1"/>
    <property type="molecule type" value="Genomic_DNA"/>
</dbReference>
<dbReference type="AlphaFoldDB" id="A0A1R2C1E4"/>
<dbReference type="InterPro" id="IPR006671">
    <property type="entry name" value="Cyclin_N"/>
</dbReference>
<keyword evidence="4" id="KW-1185">Reference proteome</keyword>
<dbReference type="SMART" id="SM00385">
    <property type="entry name" value="CYCLIN"/>
    <property type="match status" value="1"/>
</dbReference>
<evidence type="ECO:0000256" key="1">
    <source>
        <dbReference type="RuleBase" id="RU000383"/>
    </source>
</evidence>
<dbReference type="InterPro" id="IPR039361">
    <property type="entry name" value="Cyclin"/>
</dbReference>
<evidence type="ECO:0000259" key="2">
    <source>
        <dbReference type="SMART" id="SM00385"/>
    </source>
</evidence>
<dbReference type="Pfam" id="PF00134">
    <property type="entry name" value="Cyclin_N"/>
    <property type="match status" value="1"/>
</dbReference>
<gene>
    <name evidence="3" type="ORF">SteCoe_16407</name>
</gene>
<feature type="domain" description="Cyclin-like" evidence="2">
    <location>
        <begin position="54"/>
        <end position="139"/>
    </location>
</feature>
<name>A0A1R2C1E4_9CILI</name>
<dbReference type="OrthoDB" id="285802at2759"/>
<reference evidence="3 4" key="1">
    <citation type="submission" date="2016-11" db="EMBL/GenBank/DDBJ databases">
        <title>The macronuclear genome of Stentor coeruleus: a giant cell with tiny introns.</title>
        <authorList>
            <person name="Slabodnick M."/>
            <person name="Ruby J.G."/>
            <person name="Reiff S.B."/>
            <person name="Swart E.C."/>
            <person name="Gosai S."/>
            <person name="Prabakaran S."/>
            <person name="Witkowska E."/>
            <person name="Larue G.E."/>
            <person name="Fisher S."/>
            <person name="Freeman R.M."/>
            <person name="Gunawardena J."/>
            <person name="Chu W."/>
            <person name="Stover N.A."/>
            <person name="Gregory B.D."/>
            <person name="Nowacki M."/>
            <person name="Derisi J."/>
            <person name="Roy S.W."/>
            <person name="Marshall W.F."/>
            <person name="Sood P."/>
        </authorList>
    </citation>
    <scope>NUCLEOTIDE SEQUENCE [LARGE SCALE GENOMIC DNA]</scope>
    <source>
        <strain evidence="3">WM001</strain>
    </source>
</reference>
<dbReference type="Gene3D" id="1.10.472.10">
    <property type="entry name" value="Cyclin-like"/>
    <property type="match status" value="2"/>
</dbReference>
<dbReference type="Proteomes" id="UP000187209">
    <property type="component" value="Unassembled WGS sequence"/>
</dbReference>
<dbReference type="SUPFAM" id="SSF47954">
    <property type="entry name" value="Cyclin-like"/>
    <property type="match status" value="1"/>
</dbReference>
<proteinExistence type="inferred from homology"/>
<evidence type="ECO:0000313" key="4">
    <source>
        <dbReference type="Proteomes" id="UP000187209"/>
    </source>
</evidence>
<comment type="caution">
    <text evidence="3">The sequence shown here is derived from an EMBL/GenBank/DDBJ whole genome shotgun (WGS) entry which is preliminary data.</text>
</comment>
<dbReference type="InterPro" id="IPR036915">
    <property type="entry name" value="Cyclin-like_sf"/>
</dbReference>
<accession>A0A1R2C1E4</accession>
<comment type="similarity">
    <text evidence="1">Belongs to the cyclin family.</text>
</comment>
<evidence type="ECO:0000313" key="3">
    <source>
        <dbReference type="EMBL" id="OMJ82810.1"/>
    </source>
</evidence>
<sequence>MFSYYLTMPGNLEGYLTENLYRLLEISEESKKVNYLSYLAVGHITSNCRETLLNWVLDLSSNLNISVSTGLLACSYIDRFLSSRPNFQHSVLELVGITALSLAMKFAEGKILTPNSIYTMLDYRFSIDAIVTTELFILKELEWNLSIPSPCELIDCLIEYSFDYPCTGRIIEFCHSFAVLCYLDTETVASGNFNLAIASIVLSLDHLAYNELRTDWLLSLKESFVFDSEKLEITVKRVLSKLNLFQKQ</sequence>
<protein>
    <recommendedName>
        <fullName evidence="2">Cyclin-like domain-containing protein</fullName>
    </recommendedName>
</protein>
<keyword evidence="1" id="KW-0195">Cyclin</keyword>